<dbReference type="EMBL" id="CP021121">
    <property type="protein sequence ID" value="ARQ68877.1"/>
    <property type="molecule type" value="Genomic_DNA"/>
</dbReference>
<feature type="region of interest" description="Disordered" evidence="1">
    <location>
        <begin position="335"/>
        <end position="372"/>
    </location>
</feature>
<evidence type="ECO:0000256" key="1">
    <source>
        <dbReference type="SAM" id="MobiDB-lite"/>
    </source>
</evidence>
<evidence type="ECO:0000313" key="2">
    <source>
        <dbReference type="EMBL" id="ARQ68877.1"/>
    </source>
</evidence>
<sequence>MAGKARRRPAVPAGTASVGFVEECDMFGSRKRRRLPFELPLSLPERDRSDAHGMAAGRLERAYTSVATRVNRYRKRGDRDAVLGRGALADAGTLWQAGMSDSGTSVRVLYALACLHWCRHQAADDDLLNDFQAALLLFARVGQREPDLVPRELRSSLGRGVTVDHRFIGPEHWGRVGILLLRRAEAAPDIRLLGDIVEIFEGTTAAYPPDHAFWPGDMKNLRYALRLRYGAGRDPADRRRSIEVNRALRRGRSPHEPLGADAPPVPPLPDLGRPFRQEDLERRLARVSGLHARGQHEVAEDEARDLLLLVGQDNAAHDRLRGLLASILDALGEADEARRARPAAPGRAQRPAARARQQRRQPKRTTRRERKD</sequence>
<protein>
    <submittedName>
        <fullName evidence="2">Uncharacterized protein</fullName>
    </submittedName>
</protein>
<feature type="region of interest" description="Disordered" evidence="1">
    <location>
        <begin position="246"/>
        <end position="270"/>
    </location>
</feature>
<organism evidence="2 3">
    <name type="scientific">Streptomyces marincola</name>
    <dbReference type="NCBI Taxonomy" id="2878388"/>
    <lineage>
        <taxon>Bacteria</taxon>
        <taxon>Bacillati</taxon>
        <taxon>Actinomycetota</taxon>
        <taxon>Actinomycetes</taxon>
        <taxon>Kitasatosporales</taxon>
        <taxon>Streptomycetaceae</taxon>
        <taxon>Streptomyces</taxon>
    </lineage>
</organism>
<evidence type="ECO:0000313" key="3">
    <source>
        <dbReference type="Proteomes" id="UP000194218"/>
    </source>
</evidence>
<gene>
    <name evidence="2" type="ORF">CAG99_08385</name>
</gene>
<proteinExistence type="predicted"/>
<dbReference type="Proteomes" id="UP000194218">
    <property type="component" value="Chromosome"/>
</dbReference>
<dbReference type="AlphaFoldDB" id="A0A1W7CVW8"/>
<name>A0A1W7CVW8_9ACTN</name>
<reference evidence="2 3" key="1">
    <citation type="submission" date="2017-05" db="EMBL/GenBank/DDBJ databases">
        <title>Complete genome sequence of Streptomyces sp. SCSIO 03032 revealed the diverse biosynthetic pathways for its bioactive secondary metabolites.</title>
        <authorList>
            <person name="Ma L."/>
            <person name="Zhu Y."/>
            <person name="Zhang W."/>
            <person name="Zhang G."/>
            <person name="Tian X."/>
            <person name="Zhang S."/>
            <person name="Zhang C."/>
        </authorList>
    </citation>
    <scope>NUCLEOTIDE SEQUENCE [LARGE SCALE GENOMIC DNA]</scope>
    <source>
        <strain evidence="2 3">SCSIO 03032</strain>
    </source>
</reference>
<keyword evidence="3" id="KW-1185">Reference proteome</keyword>
<feature type="compositionally biased region" description="Basic residues" evidence="1">
    <location>
        <begin position="356"/>
        <end position="372"/>
    </location>
</feature>
<feature type="compositionally biased region" description="Low complexity" evidence="1">
    <location>
        <begin position="342"/>
        <end position="355"/>
    </location>
</feature>
<dbReference type="KEGG" id="smao:CAG99_08385"/>
<accession>A0A1W7CVW8</accession>